<accession>A0A3S0K9R0</accession>
<keyword evidence="1" id="KW-0175">Coiled coil</keyword>
<dbReference type="Gene3D" id="1.20.1600.10">
    <property type="entry name" value="Outer membrane efflux proteins (OEP)"/>
    <property type="match status" value="1"/>
</dbReference>
<dbReference type="OrthoDB" id="5607838at2"/>
<name>A0A3S0K9R0_9GAMM</name>
<feature type="coiled-coil region" evidence="1">
    <location>
        <begin position="423"/>
        <end position="450"/>
    </location>
</feature>
<dbReference type="PANTHER" id="PTHR30203">
    <property type="entry name" value="OUTER MEMBRANE CATION EFFLUX PROTEIN"/>
    <property type="match status" value="1"/>
</dbReference>
<organism evidence="2 3">
    <name type="scientific">Shewanella canadensis</name>
    <dbReference type="NCBI Taxonomy" id="271096"/>
    <lineage>
        <taxon>Bacteria</taxon>
        <taxon>Pseudomonadati</taxon>
        <taxon>Pseudomonadota</taxon>
        <taxon>Gammaproteobacteria</taxon>
        <taxon>Alteromonadales</taxon>
        <taxon>Shewanellaceae</taxon>
        <taxon>Shewanella</taxon>
    </lineage>
</organism>
<protein>
    <submittedName>
        <fullName evidence="2">Transporter</fullName>
    </submittedName>
</protein>
<evidence type="ECO:0000256" key="1">
    <source>
        <dbReference type="SAM" id="Coils"/>
    </source>
</evidence>
<dbReference type="InterPro" id="IPR010131">
    <property type="entry name" value="MdtP/NodT-like"/>
</dbReference>
<dbReference type="AlphaFoldDB" id="A0A3S0K9R0"/>
<dbReference type="GO" id="GO:0015562">
    <property type="term" value="F:efflux transmembrane transporter activity"/>
    <property type="evidence" value="ECO:0007669"/>
    <property type="project" value="InterPro"/>
</dbReference>
<dbReference type="Proteomes" id="UP000267448">
    <property type="component" value="Unassembled WGS sequence"/>
</dbReference>
<reference evidence="2 3" key="1">
    <citation type="submission" date="2018-12" db="EMBL/GenBank/DDBJ databases">
        <authorList>
            <person name="Yu L."/>
        </authorList>
    </citation>
    <scope>NUCLEOTIDE SEQUENCE [LARGE SCALE GENOMIC DNA]</scope>
    <source>
        <strain evidence="2 3">HAW-EB2</strain>
    </source>
</reference>
<sequence length="479" mass="53874">MKQLSILKVLPLIFLIFLFVELCIQTVQGAEVKSIKHAGFTLEMAVKSAQRNDPWLAGNRHTQDAYQSKSIAAGTLPDPKVNIGLANMPLDTFDFGQEGMTQFKVGVSQMFPRGESLALRQQQLELIAGQYPFQREDRKAKIAVTTGQLWLDVYKAQESIALIESNRALFDQLSDIAQASYSAALGKSRQQDIVRAQLEVTRIDDRLNVLEQQLDTGTQRLSQWTSHYFVGDFVGEFSNDTRLDSSGGDVKLATPLPAIYLLHPELYVERQLQPQTLFEYFSHHPSVDAIEKSIQASSKGIELSKQKFKPEWGVNAGYGYRADDAMGNERADLFTIGVSFDLPLFTSDKQDREVQAAVSQTESVKTRKWLRLREMMAAFGATKAQLLRLDQRQHRYRTELLPQMKDQSDASLSAYTSDDGDFAEVVRALIAELNAQLDDLSIDVDIQKTKLQLNYFLMTNPDQIILSDNGVMESDGDKK</sequence>
<evidence type="ECO:0000313" key="2">
    <source>
        <dbReference type="EMBL" id="RTR38700.1"/>
    </source>
</evidence>
<proteinExistence type="predicted"/>
<dbReference type="PANTHER" id="PTHR30203:SF24">
    <property type="entry name" value="BLR4935 PROTEIN"/>
    <property type="match status" value="1"/>
</dbReference>
<dbReference type="SUPFAM" id="SSF56954">
    <property type="entry name" value="Outer membrane efflux proteins (OEP)"/>
    <property type="match status" value="1"/>
</dbReference>
<dbReference type="RefSeq" id="WP_126520316.1">
    <property type="nucleotide sequence ID" value="NZ_RXNU01000005.1"/>
</dbReference>
<comment type="caution">
    <text evidence="2">The sequence shown here is derived from an EMBL/GenBank/DDBJ whole genome shotgun (WGS) entry which is preliminary data.</text>
</comment>
<evidence type="ECO:0000313" key="3">
    <source>
        <dbReference type="Proteomes" id="UP000267448"/>
    </source>
</evidence>
<dbReference type="EMBL" id="RXNU01000005">
    <property type="protein sequence ID" value="RTR38700.1"/>
    <property type="molecule type" value="Genomic_DNA"/>
</dbReference>
<keyword evidence="3" id="KW-1185">Reference proteome</keyword>
<gene>
    <name evidence="2" type="ORF">EKG38_11020</name>
</gene>